<dbReference type="EMBL" id="JAGPUO010000006">
    <property type="protein sequence ID" value="KAG5661816.1"/>
    <property type="molecule type" value="Genomic_DNA"/>
</dbReference>
<protein>
    <submittedName>
        <fullName evidence="3">Uncharacterized protein</fullName>
    </submittedName>
</protein>
<dbReference type="PANTHER" id="PTHR38122:SF1">
    <property type="entry name" value="GLYCOPROTEIN X"/>
    <property type="match status" value="1"/>
</dbReference>
<keyword evidence="2" id="KW-1133">Transmembrane helix</keyword>
<dbReference type="PANTHER" id="PTHR38122">
    <property type="entry name" value="GLYCOPROTEIN X"/>
    <property type="match status" value="1"/>
</dbReference>
<reference evidence="3" key="1">
    <citation type="submission" date="2021-04" db="EMBL/GenBank/DDBJ databases">
        <title>Draft genome of Fusarium avenaceum strain F156N33, isolated from an atmospheric sample in Virginia.</title>
        <authorList>
            <person name="Yang S."/>
            <person name="Vinatzer B.A."/>
            <person name="Coleman J."/>
        </authorList>
    </citation>
    <scope>NUCLEOTIDE SEQUENCE</scope>
    <source>
        <strain evidence="3">F156N33</strain>
    </source>
</reference>
<keyword evidence="4" id="KW-1185">Reference proteome</keyword>
<feature type="transmembrane region" description="Helical" evidence="2">
    <location>
        <begin position="200"/>
        <end position="222"/>
    </location>
</feature>
<keyword evidence="2" id="KW-0472">Membrane</keyword>
<keyword evidence="2" id="KW-0812">Transmembrane</keyword>
<evidence type="ECO:0000256" key="2">
    <source>
        <dbReference type="SAM" id="Phobius"/>
    </source>
</evidence>
<dbReference type="Proteomes" id="UP000782241">
    <property type="component" value="Unassembled WGS sequence"/>
</dbReference>
<comment type="caution">
    <text evidence="3">The sequence shown here is derived from an EMBL/GenBank/DDBJ whole genome shotgun (WGS) entry which is preliminary data.</text>
</comment>
<gene>
    <name evidence="3" type="ORF">KAF25_004055</name>
</gene>
<feature type="compositionally biased region" description="Basic and acidic residues" evidence="1">
    <location>
        <begin position="286"/>
        <end position="295"/>
    </location>
</feature>
<evidence type="ECO:0000256" key="1">
    <source>
        <dbReference type="SAM" id="MobiDB-lite"/>
    </source>
</evidence>
<feature type="region of interest" description="Disordered" evidence="1">
    <location>
        <begin position="173"/>
        <end position="194"/>
    </location>
</feature>
<accession>A0A9P7KWV6</accession>
<organism evidence="3 4">
    <name type="scientific">Fusarium avenaceum</name>
    <dbReference type="NCBI Taxonomy" id="40199"/>
    <lineage>
        <taxon>Eukaryota</taxon>
        <taxon>Fungi</taxon>
        <taxon>Dikarya</taxon>
        <taxon>Ascomycota</taxon>
        <taxon>Pezizomycotina</taxon>
        <taxon>Sordariomycetes</taxon>
        <taxon>Hypocreomycetidae</taxon>
        <taxon>Hypocreales</taxon>
        <taxon>Nectriaceae</taxon>
        <taxon>Fusarium</taxon>
        <taxon>Fusarium tricinctum species complex</taxon>
    </lineage>
</organism>
<sequence length="305" mass="33319">MDFFLSFAKRTREDLSRACPLEQMGSSQYLNRRDATPAICYDDCNGAYMIGQSMGKTGKLCSKDSSFRQSYSKCRECIVENTDTSKDSAEDNLDPQFREFIDFCDGYDASSSSTDAATSIVLVTAVRTQSVATTSSSSCKVCSTMTITGYDGKLVRATIDLEAVTRSFTDFSLSTPTTTSTSTSTSDPSDPSSTPNLATIIGPVVPSFFLLLVLGFLAFRWYKRRQALKTQKGPVPNEEEPKQDKPQLHSDCITRPTFELEGSMPAVTDFDSAAVKKSEMAANEPAAHEMDADKKIARKPVGNSD</sequence>
<name>A0A9P7KWV6_9HYPO</name>
<feature type="region of interest" description="Disordered" evidence="1">
    <location>
        <begin position="277"/>
        <end position="305"/>
    </location>
</feature>
<feature type="compositionally biased region" description="Basic and acidic residues" evidence="1">
    <location>
        <begin position="239"/>
        <end position="248"/>
    </location>
</feature>
<evidence type="ECO:0000313" key="3">
    <source>
        <dbReference type="EMBL" id="KAG5661816.1"/>
    </source>
</evidence>
<dbReference type="AlphaFoldDB" id="A0A9P7KWV6"/>
<proteinExistence type="predicted"/>
<feature type="region of interest" description="Disordered" evidence="1">
    <location>
        <begin position="228"/>
        <end position="251"/>
    </location>
</feature>
<evidence type="ECO:0000313" key="4">
    <source>
        <dbReference type="Proteomes" id="UP000782241"/>
    </source>
</evidence>